<dbReference type="AlphaFoldDB" id="A0A3Q2XSM1"/>
<dbReference type="Gene3D" id="3.40.50.150">
    <property type="entry name" value="Vaccinia Virus protein VP39"/>
    <property type="match status" value="1"/>
</dbReference>
<dbReference type="SUPFAM" id="SSF53335">
    <property type="entry name" value="S-adenosyl-L-methionine-dependent methyltransferases"/>
    <property type="match status" value="1"/>
</dbReference>
<keyword evidence="3" id="KW-1185">Reference proteome</keyword>
<evidence type="ECO:0000313" key="3">
    <source>
        <dbReference type="Proteomes" id="UP000264820"/>
    </source>
</evidence>
<reference evidence="2" key="1">
    <citation type="submission" date="2025-08" db="UniProtKB">
        <authorList>
            <consortium name="Ensembl"/>
        </authorList>
    </citation>
    <scope>IDENTIFICATION</scope>
</reference>
<dbReference type="STRING" id="109280.ENSHCOP00000007835"/>
<name>A0A3Q2XSM1_HIPCM</name>
<accession>A0A3Q2XSM1</accession>
<dbReference type="InterPro" id="IPR029063">
    <property type="entry name" value="SAM-dependent_MTases_sf"/>
</dbReference>
<dbReference type="GeneTree" id="ENSGT00940000165586"/>
<dbReference type="Pfam" id="PF08241">
    <property type="entry name" value="Methyltransf_11"/>
    <property type="match status" value="1"/>
</dbReference>
<dbReference type="GO" id="GO:0008757">
    <property type="term" value="F:S-adenosylmethionine-dependent methyltransferase activity"/>
    <property type="evidence" value="ECO:0007669"/>
    <property type="project" value="InterPro"/>
</dbReference>
<dbReference type="InterPro" id="IPR051052">
    <property type="entry name" value="Diverse_substrate_MTase"/>
</dbReference>
<dbReference type="InterPro" id="IPR013216">
    <property type="entry name" value="Methyltransf_11"/>
</dbReference>
<organism evidence="2 3">
    <name type="scientific">Hippocampus comes</name>
    <name type="common">Tiger tail seahorse</name>
    <dbReference type="NCBI Taxonomy" id="109280"/>
    <lineage>
        <taxon>Eukaryota</taxon>
        <taxon>Metazoa</taxon>
        <taxon>Chordata</taxon>
        <taxon>Craniata</taxon>
        <taxon>Vertebrata</taxon>
        <taxon>Euteleostomi</taxon>
        <taxon>Actinopterygii</taxon>
        <taxon>Neopterygii</taxon>
        <taxon>Teleostei</taxon>
        <taxon>Neoteleostei</taxon>
        <taxon>Acanthomorphata</taxon>
        <taxon>Syngnathiaria</taxon>
        <taxon>Syngnathiformes</taxon>
        <taxon>Syngnathoidei</taxon>
        <taxon>Syngnathidae</taxon>
        <taxon>Hippocampus</taxon>
    </lineage>
</organism>
<dbReference type="CDD" id="cd02440">
    <property type="entry name" value="AdoMet_MTases"/>
    <property type="match status" value="1"/>
</dbReference>
<sequence>MAFRFFEESAHVAAYLQYRVTPHELINKIIDFMGPKLQNKFNLAVDVGCGNGKGTVLLAPYFNQVVGTDVSPAQLGLARANSIRQNVSYRQSPAEQLPFESSQVDLVTATTAAHWFDRPRFLKEAERVLKPNGCLALLGNMMDRALEYGDATSAVNNICQEFHAALLPFNHPCLGSCPSKIYFDMFEACPFPDKQKVTINQFIGLVETFTSYQNLRSEDAAKAKRLSDDIRNKLLAAMQVSSPDTELTMVIKYFYMLARKP</sequence>
<dbReference type="Proteomes" id="UP000264820">
    <property type="component" value="Unplaced"/>
</dbReference>
<feature type="domain" description="Methyltransferase type 11" evidence="1">
    <location>
        <begin position="45"/>
        <end position="136"/>
    </location>
</feature>
<dbReference type="PANTHER" id="PTHR44942">
    <property type="entry name" value="METHYLTRANSF_11 DOMAIN-CONTAINING PROTEIN"/>
    <property type="match status" value="1"/>
</dbReference>
<evidence type="ECO:0000259" key="1">
    <source>
        <dbReference type="Pfam" id="PF08241"/>
    </source>
</evidence>
<proteinExistence type="predicted"/>
<dbReference type="PANTHER" id="PTHR44942:SF9">
    <property type="entry name" value="NOVEL PROTEIN-RELATED"/>
    <property type="match status" value="1"/>
</dbReference>
<protein>
    <submittedName>
        <fullName evidence="2">Si:ch211-93g23.2</fullName>
    </submittedName>
</protein>
<dbReference type="Ensembl" id="ENSHCOT00000001332.1">
    <property type="protein sequence ID" value="ENSHCOP00000007835.1"/>
    <property type="gene ID" value="ENSHCOG00000009980.1"/>
</dbReference>
<reference evidence="2" key="2">
    <citation type="submission" date="2025-09" db="UniProtKB">
        <authorList>
            <consortium name="Ensembl"/>
        </authorList>
    </citation>
    <scope>IDENTIFICATION</scope>
</reference>
<dbReference type="OMA" id="ICQEFHA"/>
<evidence type="ECO:0000313" key="2">
    <source>
        <dbReference type="Ensembl" id="ENSHCOP00000007835.1"/>
    </source>
</evidence>